<keyword evidence="2" id="KW-1185">Reference proteome</keyword>
<name>A0A448WZJ8_9PLAT</name>
<organism evidence="1 2">
    <name type="scientific">Protopolystoma xenopodis</name>
    <dbReference type="NCBI Taxonomy" id="117903"/>
    <lineage>
        <taxon>Eukaryota</taxon>
        <taxon>Metazoa</taxon>
        <taxon>Spiralia</taxon>
        <taxon>Lophotrochozoa</taxon>
        <taxon>Platyhelminthes</taxon>
        <taxon>Monogenea</taxon>
        <taxon>Polyopisthocotylea</taxon>
        <taxon>Polystomatidea</taxon>
        <taxon>Polystomatidae</taxon>
        <taxon>Protopolystoma</taxon>
    </lineage>
</organism>
<dbReference type="AlphaFoldDB" id="A0A448WZJ8"/>
<dbReference type="EMBL" id="CAAALY010066888">
    <property type="protein sequence ID" value="VEL24282.1"/>
    <property type="molecule type" value="Genomic_DNA"/>
</dbReference>
<dbReference type="Gene3D" id="3.30.360.10">
    <property type="entry name" value="Dihydrodipicolinate Reductase, domain 2"/>
    <property type="match status" value="1"/>
</dbReference>
<protein>
    <submittedName>
        <fullName evidence="1">Uncharacterized protein</fullName>
    </submittedName>
</protein>
<sequence length="400" mass="44356">MQQQILSSVATAYDSRSIPNDKSSSPSIILCPPIGPDIPFQFVSGRLLNPVGIAFPLRSLPSIQLLCLHLAQERMSNRLQGTNLPNTFMRKKRSSINGLPSHWILGELQFMSIQLRCPHVGQLSEYSWWCEAGAMGGGLLNLYGAGLIDIAHILAGKLRMATVNCISRTFNPRLNPRMASFRRIYAEDYMHITSELEVDSFSNNFTEERSPILVICMASPVQLSTSKPVTGVESMQLADSSSLFELRIEITGSHGRFLVTENGRQITWTPATILYSLSSHASVSSKAALVVDRRSAFARRASASHKNRLHSNNLSFNEELCKDISPPEELSRLHTPIKSKIYSGDDLLTNNWQLNMNSQSRSSELSSNILISEASSKSFIRLARLENDTEAAYIDPEASP</sequence>
<accession>A0A448WZJ8</accession>
<reference evidence="1" key="1">
    <citation type="submission" date="2018-11" db="EMBL/GenBank/DDBJ databases">
        <authorList>
            <consortium name="Pathogen Informatics"/>
        </authorList>
    </citation>
    <scope>NUCLEOTIDE SEQUENCE</scope>
</reference>
<proteinExistence type="predicted"/>
<evidence type="ECO:0000313" key="1">
    <source>
        <dbReference type="EMBL" id="VEL24282.1"/>
    </source>
</evidence>
<dbReference type="OrthoDB" id="446809at2759"/>
<evidence type="ECO:0000313" key="2">
    <source>
        <dbReference type="Proteomes" id="UP000784294"/>
    </source>
</evidence>
<comment type="caution">
    <text evidence="1">The sequence shown here is derived from an EMBL/GenBank/DDBJ whole genome shotgun (WGS) entry which is preliminary data.</text>
</comment>
<dbReference type="Proteomes" id="UP000784294">
    <property type="component" value="Unassembled WGS sequence"/>
</dbReference>
<gene>
    <name evidence="1" type="ORF">PXEA_LOCUS17722</name>
</gene>